<dbReference type="Proteomes" id="UP000521227">
    <property type="component" value="Unassembled WGS sequence"/>
</dbReference>
<reference evidence="1 2" key="1">
    <citation type="submission" date="2020-08" db="EMBL/GenBank/DDBJ databases">
        <title>Genomic Encyclopedia of Type Strains, Phase IV (KMG-IV): sequencing the most valuable type-strain genomes for metagenomic binning, comparative biology and taxonomic classification.</title>
        <authorList>
            <person name="Goeker M."/>
        </authorList>
    </citation>
    <scope>NUCLEOTIDE SEQUENCE [LARGE SCALE GENOMIC DNA]</scope>
    <source>
        <strain evidence="1 2">DSM 17498</strain>
    </source>
</reference>
<gene>
    <name evidence="1" type="ORF">HNQ36_003117</name>
</gene>
<evidence type="ECO:0000313" key="1">
    <source>
        <dbReference type="EMBL" id="MBB5053126.1"/>
    </source>
</evidence>
<comment type="caution">
    <text evidence="1">The sequence shown here is derived from an EMBL/GenBank/DDBJ whole genome shotgun (WGS) entry which is preliminary data.</text>
</comment>
<protein>
    <submittedName>
        <fullName evidence="1">Uncharacterized protein</fullName>
    </submittedName>
</protein>
<organism evidence="1 2">
    <name type="scientific">Afipia massiliensis</name>
    <dbReference type="NCBI Taxonomy" id="211460"/>
    <lineage>
        <taxon>Bacteria</taxon>
        <taxon>Pseudomonadati</taxon>
        <taxon>Pseudomonadota</taxon>
        <taxon>Alphaproteobacteria</taxon>
        <taxon>Hyphomicrobiales</taxon>
        <taxon>Nitrobacteraceae</taxon>
        <taxon>Afipia</taxon>
    </lineage>
</organism>
<dbReference type="EMBL" id="JACHIJ010000004">
    <property type="protein sequence ID" value="MBB5053126.1"/>
    <property type="molecule type" value="Genomic_DNA"/>
</dbReference>
<proteinExistence type="predicted"/>
<sequence>MSKIPTEIGGIKRAQPRRRMTKQQALRHLIHSAVRMTAAREDPFAIHLVVQSADKLLIDLSKKLRKPLTLEWSESIKEEYRRPLMTVFRETYNFLKHADTDHTETLHVGAIAESNILQLGVACANYHSLFDGWTDHMRLLFNFAKIVAPNSFVMKTDRPVFDAAFPKLADMKFQDLFNLDIWNETIVLAQFPNLKRERYEDLQDNEDLFGSTFRQLSARDKK</sequence>
<evidence type="ECO:0000313" key="2">
    <source>
        <dbReference type="Proteomes" id="UP000521227"/>
    </source>
</evidence>
<name>A0A840N8V3_9BRAD</name>
<dbReference type="RefSeq" id="WP_184086476.1">
    <property type="nucleotide sequence ID" value="NZ_JACHIJ010000004.1"/>
</dbReference>
<dbReference type="AlphaFoldDB" id="A0A840N8V3"/>
<accession>A0A840N8V3</accession>